<evidence type="ECO:0000313" key="3">
    <source>
        <dbReference type="Proteomes" id="UP001458880"/>
    </source>
</evidence>
<reference evidence="2 3" key="1">
    <citation type="journal article" date="2024" name="BMC Genomics">
        <title>De novo assembly and annotation of Popillia japonica's genome with initial clues to its potential as an invasive pest.</title>
        <authorList>
            <person name="Cucini C."/>
            <person name="Boschi S."/>
            <person name="Funari R."/>
            <person name="Cardaioli E."/>
            <person name="Iannotti N."/>
            <person name="Marturano G."/>
            <person name="Paoli F."/>
            <person name="Bruttini M."/>
            <person name="Carapelli A."/>
            <person name="Frati F."/>
            <person name="Nardi F."/>
        </authorList>
    </citation>
    <scope>NUCLEOTIDE SEQUENCE [LARGE SCALE GENOMIC DNA]</scope>
    <source>
        <strain evidence="2">DMR45628</strain>
    </source>
</reference>
<accession>A0AAW1M2R8</accession>
<evidence type="ECO:0000313" key="2">
    <source>
        <dbReference type="EMBL" id="KAK9739701.1"/>
    </source>
</evidence>
<evidence type="ECO:0000256" key="1">
    <source>
        <dbReference type="SAM" id="MobiDB-lite"/>
    </source>
</evidence>
<comment type="caution">
    <text evidence="2">The sequence shown here is derived from an EMBL/GenBank/DDBJ whole genome shotgun (WGS) entry which is preliminary data.</text>
</comment>
<organism evidence="2 3">
    <name type="scientific">Popillia japonica</name>
    <name type="common">Japanese beetle</name>
    <dbReference type="NCBI Taxonomy" id="7064"/>
    <lineage>
        <taxon>Eukaryota</taxon>
        <taxon>Metazoa</taxon>
        <taxon>Ecdysozoa</taxon>
        <taxon>Arthropoda</taxon>
        <taxon>Hexapoda</taxon>
        <taxon>Insecta</taxon>
        <taxon>Pterygota</taxon>
        <taxon>Neoptera</taxon>
        <taxon>Endopterygota</taxon>
        <taxon>Coleoptera</taxon>
        <taxon>Polyphaga</taxon>
        <taxon>Scarabaeiformia</taxon>
        <taxon>Scarabaeidae</taxon>
        <taxon>Rutelinae</taxon>
        <taxon>Popillia</taxon>
    </lineage>
</organism>
<gene>
    <name evidence="2" type="ORF">QE152_g8785</name>
</gene>
<sequence>MTQVLVDHLRQLQAGHIDGPKRGKRINIEPGKSVTAANLRQAKKNFHEELEKRKTQLSDSNDEDEPCNTDVLEPGERGFINQEDYEIGEASTALENIPENETNPNTFKVRDFVIGKYSTNKRDRLYLSQITEVVDNIRYYINLKKILDHDESDCFLRGNSSTYRRHCTTDEQRWSSTIQQPPALRPVRPTELNNRSSTTRRVVKSLLQEPGYRCRTCQGVVQNALAEAQLPAELLNPFYKNPAIAAGLAKESWFGHKEFPVHHREADKISRSEILKIIKRLEDHRRLVCAEFGVSR</sequence>
<protein>
    <submittedName>
        <fullName evidence="2">Uncharacterized protein</fullName>
    </submittedName>
</protein>
<dbReference type="Proteomes" id="UP001458880">
    <property type="component" value="Unassembled WGS sequence"/>
</dbReference>
<name>A0AAW1M2R8_POPJA</name>
<keyword evidence="3" id="KW-1185">Reference proteome</keyword>
<proteinExistence type="predicted"/>
<feature type="region of interest" description="Disordered" evidence="1">
    <location>
        <begin position="52"/>
        <end position="79"/>
    </location>
</feature>
<dbReference type="AlphaFoldDB" id="A0AAW1M2R8"/>
<dbReference type="EMBL" id="JASPKY010000071">
    <property type="protein sequence ID" value="KAK9739701.1"/>
    <property type="molecule type" value="Genomic_DNA"/>
</dbReference>